<accession>A0A679J941</accession>
<evidence type="ECO:0000259" key="3">
    <source>
        <dbReference type="PROSITE" id="PS51866"/>
    </source>
</evidence>
<dbReference type="EMBL" id="LR743508">
    <property type="protein sequence ID" value="CAA2110251.1"/>
    <property type="molecule type" value="Genomic_DNA"/>
</dbReference>
<dbReference type="SUPFAM" id="SSF50331">
    <property type="entry name" value="MOP-like"/>
    <property type="match status" value="1"/>
</dbReference>
<gene>
    <name evidence="4" type="primary">mopII_2</name>
    <name evidence="4" type="ORF">VVAX_06507</name>
</gene>
<dbReference type="InterPro" id="IPR004606">
    <property type="entry name" value="Mop_domain"/>
</dbReference>
<dbReference type="InterPro" id="IPR005116">
    <property type="entry name" value="Transp-assoc_OB_typ1"/>
</dbReference>
<reference evidence="4" key="1">
    <citation type="submission" date="2019-12" db="EMBL/GenBank/DDBJ databases">
        <authorList>
            <person name="Cremers G."/>
        </authorList>
    </citation>
    <scope>NUCLEOTIDE SEQUENCE</scope>
    <source>
        <strain evidence="4">Vvax</strain>
    </source>
</reference>
<evidence type="ECO:0000256" key="2">
    <source>
        <dbReference type="PROSITE-ProRule" id="PRU01213"/>
    </source>
</evidence>
<dbReference type="NCBIfam" id="TIGR00638">
    <property type="entry name" value="Mop"/>
    <property type="match status" value="1"/>
</dbReference>
<dbReference type="Gene3D" id="2.40.50.100">
    <property type="match status" value="1"/>
</dbReference>
<protein>
    <submittedName>
        <fullName evidence="4">Molybdenum-pterin-binding protein 2</fullName>
    </submittedName>
</protein>
<dbReference type="InterPro" id="IPR008995">
    <property type="entry name" value="Mo/tungstate-bd_C_term_dom"/>
</dbReference>
<keyword evidence="1 2" id="KW-0500">Molybdenum</keyword>
<name>A0A679J941_VARPD</name>
<proteinExistence type="predicted"/>
<dbReference type="PROSITE" id="PS51866">
    <property type="entry name" value="MOP"/>
    <property type="match status" value="1"/>
</dbReference>
<dbReference type="Pfam" id="PF03459">
    <property type="entry name" value="TOBE"/>
    <property type="match status" value="1"/>
</dbReference>
<evidence type="ECO:0000313" key="4">
    <source>
        <dbReference type="EMBL" id="CAA2110251.1"/>
    </source>
</evidence>
<feature type="domain" description="Mop" evidence="3">
    <location>
        <begin position="2"/>
        <end position="68"/>
    </location>
</feature>
<dbReference type="AlphaFoldDB" id="A0A679J941"/>
<dbReference type="GO" id="GO:0015689">
    <property type="term" value="P:molybdate ion transport"/>
    <property type="evidence" value="ECO:0007669"/>
    <property type="project" value="InterPro"/>
</dbReference>
<sequence length="69" mass="7002">MKISARNVLSGKVIAIVRGPVTTEVTLEIAPGVQIVSTITSSSAESLKLAEGANAYAVIKASSVMVGTD</sequence>
<evidence type="ECO:0000256" key="1">
    <source>
        <dbReference type="ARBA" id="ARBA00022505"/>
    </source>
</evidence>
<dbReference type="RefSeq" id="WP_339094635.1">
    <property type="nucleotide sequence ID" value="NZ_LR743508.1"/>
</dbReference>
<organism evidence="4">
    <name type="scientific">Variovorax paradoxus</name>
    <dbReference type="NCBI Taxonomy" id="34073"/>
    <lineage>
        <taxon>Bacteria</taxon>
        <taxon>Pseudomonadati</taxon>
        <taxon>Pseudomonadota</taxon>
        <taxon>Betaproteobacteria</taxon>
        <taxon>Burkholderiales</taxon>
        <taxon>Comamonadaceae</taxon>
        <taxon>Variovorax</taxon>
    </lineage>
</organism>